<gene>
    <name evidence="4" type="ORF">LMF89_16260</name>
</gene>
<evidence type="ECO:0000256" key="1">
    <source>
        <dbReference type="ARBA" id="ARBA00006484"/>
    </source>
</evidence>
<evidence type="ECO:0000313" key="4">
    <source>
        <dbReference type="EMBL" id="MCC5466902.1"/>
    </source>
</evidence>
<dbReference type="PANTHER" id="PTHR43180">
    <property type="entry name" value="3-OXOACYL-(ACYL-CARRIER-PROTEIN) REDUCTASE (AFU_ORTHOLOGUE AFUA_6G11210)"/>
    <property type="match status" value="1"/>
</dbReference>
<dbReference type="InterPro" id="IPR036291">
    <property type="entry name" value="NAD(P)-bd_dom_sf"/>
</dbReference>
<name>A0ABS8HVE7_9FIRM</name>
<accession>A0ABS8HVE7</accession>
<proteinExistence type="inferred from homology"/>
<dbReference type="Proteomes" id="UP001165492">
    <property type="component" value="Unassembled WGS sequence"/>
</dbReference>
<evidence type="ECO:0000256" key="2">
    <source>
        <dbReference type="ARBA" id="ARBA00023002"/>
    </source>
</evidence>
<dbReference type="Gene3D" id="3.40.50.720">
    <property type="entry name" value="NAD(P)-binding Rossmann-like Domain"/>
    <property type="match status" value="1"/>
</dbReference>
<dbReference type="SUPFAM" id="SSF51735">
    <property type="entry name" value="NAD(P)-binding Rossmann-fold domains"/>
    <property type="match status" value="1"/>
</dbReference>
<sequence>MTLSRIRSFDGAVAIITGGGSATGASLDQELARRGCEIVLADYPIDGVKQVATEIQAAGGTATAAEIDVTDSWNVEALIYATIRRTGRLDYMFNYAGTGLCSTAFGRKIEDWDTMIERNLRGIIYGVRAAYQVMLVQGFGHIVNIAPIIDVFPVSENKSYAITRHAIIGFSNAMRLEAASAGIRIRLSARILLGLPL</sequence>
<evidence type="ECO:0000313" key="5">
    <source>
        <dbReference type="Proteomes" id="UP001165492"/>
    </source>
</evidence>
<dbReference type="Pfam" id="PF00106">
    <property type="entry name" value="adh_short"/>
    <property type="match status" value="1"/>
</dbReference>
<comment type="caution">
    <text evidence="4">The sequence shown here is derived from an EMBL/GenBank/DDBJ whole genome shotgun (WGS) entry which is preliminary data.</text>
</comment>
<organism evidence="4 5">
    <name type="scientific">Pelosinus baikalensis</name>
    <dbReference type="NCBI Taxonomy" id="2892015"/>
    <lineage>
        <taxon>Bacteria</taxon>
        <taxon>Bacillati</taxon>
        <taxon>Bacillota</taxon>
        <taxon>Negativicutes</taxon>
        <taxon>Selenomonadales</taxon>
        <taxon>Sporomusaceae</taxon>
        <taxon>Pelosinus</taxon>
    </lineage>
</organism>
<dbReference type="PANTHER" id="PTHR43180:SF66">
    <property type="entry name" value="SHORT-CHAIN DEHYDROGENASE_REDUCTASE FAMILY PROTEIN"/>
    <property type="match status" value="1"/>
</dbReference>
<keyword evidence="5" id="KW-1185">Reference proteome</keyword>
<dbReference type="PRINTS" id="PR00080">
    <property type="entry name" value="SDRFAMILY"/>
</dbReference>
<evidence type="ECO:0000256" key="3">
    <source>
        <dbReference type="RuleBase" id="RU000363"/>
    </source>
</evidence>
<comment type="similarity">
    <text evidence="1 3">Belongs to the short-chain dehydrogenases/reductases (SDR) family.</text>
</comment>
<dbReference type="EMBL" id="JAJHJB010000024">
    <property type="protein sequence ID" value="MCC5466902.1"/>
    <property type="molecule type" value="Genomic_DNA"/>
</dbReference>
<dbReference type="PRINTS" id="PR00081">
    <property type="entry name" value="GDHRDH"/>
</dbReference>
<dbReference type="CDD" id="cd05233">
    <property type="entry name" value="SDR_c"/>
    <property type="match status" value="1"/>
</dbReference>
<keyword evidence="2" id="KW-0560">Oxidoreductase</keyword>
<reference evidence="4" key="1">
    <citation type="submission" date="2021-11" db="EMBL/GenBank/DDBJ databases">
        <title>Description of a new species Pelosinus isolated from the bottom sediments of Lake Baikal.</title>
        <authorList>
            <person name="Zakharyuk A."/>
        </authorList>
    </citation>
    <scope>NUCLEOTIDE SEQUENCE</scope>
    <source>
        <strain evidence="4">Bkl1</strain>
    </source>
</reference>
<dbReference type="RefSeq" id="WP_229535985.1">
    <property type="nucleotide sequence ID" value="NZ_JAJHJB010000024.1"/>
</dbReference>
<dbReference type="InterPro" id="IPR002347">
    <property type="entry name" value="SDR_fam"/>
</dbReference>
<protein>
    <submittedName>
        <fullName evidence="4">SDR family oxidoreductase</fullName>
    </submittedName>
</protein>